<evidence type="ECO:0000256" key="2">
    <source>
        <dbReference type="ARBA" id="ARBA00005623"/>
    </source>
</evidence>
<dbReference type="InterPro" id="IPR005593">
    <property type="entry name" value="Xul5P/Fru6P_PKetolase"/>
</dbReference>
<organism evidence="7">
    <name type="scientific">Psilocybe cubensis</name>
    <name type="common">Psychedelic mushroom</name>
    <name type="synonym">Stropharia cubensis</name>
    <dbReference type="NCBI Taxonomy" id="181762"/>
    <lineage>
        <taxon>Eukaryota</taxon>
        <taxon>Fungi</taxon>
        <taxon>Dikarya</taxon>
        <taxon>Basidiomycota</taxon>
        <taxon>Agaricomycotina</taxon>
        <taxon>Agaricomycetes</taxon>
        <taxon>Agaricomycetidae</taxon>
        <taxon>Agaricales</taxon>
        <taxon>Agaricineae</taxon>
        <taxon>Strophariaceae</taxon>
        <taxon>Psilocybe</taxon>
    </lineage>
</organism>
<dbReference type="Pfam" id="PF03894">
    <property type="entry name" value="XFP"/>
    <property type="match status" value="1"/>
</dbReference>
<dbReference type="OrthoDB" id="2532903at2759"/>
<dbReference type="AlphaFoldDB" id="A0A8H7Y344"/>
<evidence type="ECO:0000259" key="6">
    <source>
        <dbReference type="Pfam" id="PF09364"/>
    </source>
</evidence>
<name>A0A8H7Y344_PSICU</name>
<evidence type="ECO:0000256" key="3">
    <source>
        <dbReference type="ARBA" id="ARBA00023052"/>
    </source>
</evidence>
<evidence type="ECO:0000259" key="5">
    <source>
        <dbReference type="Pfam" id="PF09363"/>
    </source>
</evidence>
<keyword evidence="4" id="KW-0456">Lyase</keyword>
<feature type="domain" description="Xylulose 5-phosphate/Fructose 6-phosphate phosphoketolase C-terminal" evidence="5">
    <location>
        <begin position="602"/>
        <end position="805"/>
    </location>
</feature>
<dbReference type="SUPFAM" id="SSF52922">
    <property type="entry name" value="TK C-terminal domain-like"/>
    <property type="match status" value="1"/>
</dbReference>
<evidence type="ECO:0000256" key="1">
    <source>
        <dbReference type="ARBA" id="ARBA00001964"/>
    </source>
</evidence>
<reference evidence="7" key="1">
    <citation type="submission" date="2021-02" db="EMBL/GenBank/DDBJ databases">
        <title>Psilocybe cubensis genome.</title>
        <authorList>
            <person name="Mckernan K.J."/>
            <person name="Crawford S."/>
            <person name="Trippe A."/>
            <person name="Kane L.T."/>
            <person name="Mclaughlin S."/>
        </authorList>
    </citation>
    <scope>NUCLEOTIDE SEQUENCE [LARGE SCALE GENOMIC DNA]</scope>
    <source>
        <strain evidence="7">MGC-MH-2018</strain>
    </source>
</reference>
<dbReference type="PANTHER" id="PTHR31273">
    <property type="entry name" value="PHOSPHOKETOLASE-RELATED"/>
    <property type="match status" value="1"/>
</dbReference>
<dbReference type="InterPro" id="IPR018970">
    <property type="entry name" value="Xul5P/Fru6P_PKetolase_N"/>
</dbReference>
<dbReference type="Pfam" id="PF09364">
    <property type="entry name" value="XFP_N"/>
    <property type="match status" value="1"/>
</dbReference>
<dbReference type="SUPFAM" id="SSF52518">
    <property type="entry name" value="Thiamin diphosphate-binding fold (THDP-binding)"/>
    <property type="match status" value="2"/>
</dbReference>
<dbReference type="PANTHER" id="PTHR31273:SF1">
    <property type="entry name" value="PHOSPHOKETOLASE-RELATED"/>
    <property type="match status" value="1"/>
</dbReference>
<dbReference type="PROSITE" id="PS60003">
    <property type="entry name" value="PHOSPHOKETOLASE_2"/>
    <property type="match status" value="1"/>
</dbReference>
<dbReference type="InterPro" id="IPR029061">
    <property type="entry name" value="THDP-binding"/>
</dbReference>
<dbReference type="PROSITE" id="PS60002">
    <property type="entry name" value="PHOSPHOKETOLASE_1"/>
    <property type="match status" value="1"/>
</dbReference>
<feature type="domain" description="Xylulose 5-phosphate/Fructose 6-phosphate phosphoketolase N-terminal" evidence="6">
    <location>
        <begin position="35"/>
        <end position="396"/>
    </location>
</feature>
<keyword evidence="3" id="KW-0786">Thiamine pyrophosphate</keyword>
<dbReference type="Pfam" id="PF09363">
    <property type="entry name" value="XFP_C"/>
    <property type="match status" value="1"/>
</dbReference>
<dbReference type="EMBL" id="JAFIQS010000004">
    <property type="protein sequence ID" value="KAG5170308.1"/>
    <property type="molecule type" value="Genomic_DNA"/>
</dbReference>
<accession>A0A8H7Y344</accession>
<protein>
    <recommendedName>
        <fullName evidence="8">Phosphoketolase</fullName>
    </recommendedName>
</protein>
<dbReference type="InterPro" id="IPR009014">
    <property type="entry name" value="Transketo_C/PFOR_II"/>
</dbReference>
<evidence type="ECO:0000256" key="4">
    <source>
        <dbReference type="ARBA" id="ARBA00023239"/>
    </source>
</evidence>
<dbReference type="PIRSF" id="PIRSF017245">
    <property type="entry name" value="Phosphoketolase"/>
    <property type="match status" value="1"/>
</dbReference>
<gene>
    <name evidence="7" type="ORF">JR316_004697</name>
</gene>
<dbReference type="InterPro" id="IPR019790">
    <property type="entry name" value="Xul5P/Fru6P_PKetolase_CS"/>
</dbReference>
<evidence type="ECO:0008006" key="8">
    <source>
        <dbReference type="Google" id="ProtNLM"/>
    </source>
</evidence>
<dbReference type="Gene3D" id="3.40.50.970">
    <property type="match status" value="2"/>
</dbReference>
<dbReference type="GO" id="GO:0005975">
    <property type="term" value="P:carbohydrate metabolic process"/>
    <property type="evidence" value="ECO:0007669"/>
    <property type="project" value="InterPro"/>
</dbReference>
<evidence type="ECO:0000313" key="7">
    <source>
        <dbReference type="EMBL" id="KAG5170308.1"/>
    </source>
</evidence>
<dbReference type="InterPro" id="IPR018969">
    <property type="entry name" value="Xul5P/Fru6P_PKetolase_C"/>
</dbReference>
<dbReference type="Gene3D" id="3.40.50.920">
    <property type="match status" value="1"/>
</dbReference>
<dbReference type="GO" id="GO:0016832">
    <property type="term" value="F:aldehyde-lyase activity"/>
    <property type="evidence" value="ECO:0007669"/>
    <property type="project" value="InterPro"/>
</dbReference>
<comment type="similarity">
    <text evidence="2">Belongs to the XFP family.</text>
</comment>
<comment type="cofactor">
    <cofactor evidence="1">
        <name>thiamine diphosphate</name>
        <dbReference type="ChEBI" id="CHEBI:58937"/>
    </cofactor>
</comment>
<proteinExistence type="inferred from homology"/>
<comment type="caution">
    <text evidence="7">The sequence shown here is derived from an EMBL/GenBank/DDBJ whole genome shotgun (WGS) entry which is preliminary data.</text>
</comment>
<dbReference type="InterPro" id="IPR019789">
    <property type="entry name" value="Xul5P/Fru6P_PKetolase_ThDP_BS"/>
</dbReference>
<sequence>MPAQIISQPNPPADPSLLPDSTLDYAIKLDTKDYLSPEELDGIRKFRRAADYIAAAMIFLNNTSNVLLERDLTHDNIKPRLLGHWGTCPGLVMVYAHLNRIVRKTGLDALYVVGPGHGAPAILSCLWLEDSLSTFFPEYTQNLAGLQKLISSFSVPGGFPSHINAQTPGAIHEGGELGYALSVSFGAVMDNPDLVVACVVGDGEAETGPTAAAWHAYKYIDPAESGAVLPILHVNGFKISERTIYGVMDDKEITALFTGYGYQVRIISDLPNLDNDLAASMEWALAEIKKIQTAARTGKPIIKPRWPMLVLRTPKGLSGPKMINGEIIEGSFHSHQVPLPGAKTSDEELAALQDWLSSYKPQELFTPQGVPIDAVLSVIPDVNTKKLGQKKESYAAYTPLLTPEWMDNCVEKGTQESCMKAIGRFLKEVINKNPKTFRIFSPDELVSNKLDAVFDVTGRNFQWDVAARGQGGRIVEILSEHTCQGMLQGYTLTGRTGLFPSYEAFLGIVHTMMVQYSKFSKMAVETSWRQPCGSLNYIETSTWTRQEHNGFSHQNPSFIGAVLNLKPTFARVYLPPDANCFLSTISHCLRAKNYINLMVGSKQPTPVWLSPEEADQHCIAGASVWKFASVDDGVNPDVVLVGIGVEMTFEVIAAAALLRIHAPELRVRVVNVTDLMILLDTGLHPHSLSHEAFKSLFTEDRPIHFNYHGYPIELKGLLFGRPNLDRITIDGYAEEGTTTSPFDMMISNHTDRFSVAINAISGGATVNAAVAAYAHEKCSYLRHLKQKERDYIYTNGKDHDGIFDTPVFN</sequence>